<evidence type="ECO:0000313" key="1">
    <source>
        <dbReference type="EMBL" id="DAF42898.1"/>
    </source>
</evidence>
<organism evidence="1">
    <name type="scientific">Siphoviridae sp. ctHip2</name>
    <dbReference type="NCBI Taxonomy" id="2827830"/>
    <lineage>
        <taxon>Viruses</taxon>
        <taxon>Duplodnaviria</taxon>
        <taxon>Heunggongvirae</taxon>
        <taxon>Uroviricota</taxon>
        <taxon>Caudoviricetes</taxon>
    </lineage>
</organism>
<protein>
    <submittedName>
        <fullName evidence="1">Uncharacterized protein</fullName>
    </submittedName>
</protein>
<reference evidence="1" key="1">
    <citation type="journal article" date="2021" name="Proc. Natl. Acad. Sci. U.S.A.">
        <title>A Catalog of Tens of Thousands of Viruses from Human Metagenomes Reveals Hidden Associations with Chronic Diseases.</title>
        <authorList>
            <person name="Tisza M.J."/>
            <person name="Buck C.B."/>
        </authorList>
    </citation>
    <scope>NUCLEOTIDE SEQUENCE</scope>
    <source>
        <strain evidence="1">CtHip2</strain>
    </source>
</reference>
<proteinExistence type="predicted"/>
<name>A0A8S5RWU1_9CAUD</name>
<accession>A0A8S5RWU1</accession>
<dbReference type="EMBL" id="BK032497">
    <property type="protein sequence ID" value="DAF42898.1"/>
    <property type="molecule type" value="Genomic_DNA"/>
</dbReference>
<sequence>MATNIYENVTEIVFQNNRFPLNGASVDDVLALLNVPDNAELAVEGTALLITEKSGTKGADPDPELIAKLAATFGGEAIKGASVKLHRASNGKWVPKIPGFTLDEVAYLLEKDVELSEEMTDEQVEIARQALEQRDAEIEAQRVAEKQALVTEALEGSGLNFTYDQLVCLQKALDAIR</sequence>